<dbReference type="RefSeq" id="WP_183869667.1">
    <property type="nucleotide sequence ID" value="NZ_JACHCF010000013.1"/>
</dbReference>
<dbReference type="Proteomes" id="UP000537718">
    <property type="component" value="Unassembled WGS sequence"/>
</dbReference>
<dbReference type="Pfam" id="PF20329">
    <property type="entry name" value="DUF6624"/>
    <property type="match status" value="1"/>
</dbReference>
<dbReference type="InterPro" id="IPR046732">
    <property type="entry name" value="DUF6624"/>
</dbReference>
<comment type="caution">
    <text evidence="1">The sequence shown here is derived from an EMBL/GenBank/DDBJ whole genome shotgun (WGS) entry which is preliminary data.</text>
</comment>
<accession>A0A7W8YXY2</accession>
<organism evidence="1 2">
    <name type="scientific">Pedobacter cryoconitis</name>
    <dbReference type="NCBI Taxonomy" id="188932"/>
    <lineage>
        <taxon>Bacteria</taxon>
        <taxon>Pseudomonadati</taxon>
        <taxon>Bacteroidota</taxon>
        <taxon>Sphingobacteriia</taxon>
        <taxon>Sphingobacteriales</taxon>
        <taxon>Sphingobacteriaceae</taxon>
        <taxon>Pedobacter</taxon>
    </lineage>
</organism>
<dbReference type="AlphaFoldDB" id="A0A7W8YXY2"/>
<reference evidence="1 2" key="1">
    <citation type="submission" date="2020-08" db="EMBL/GenBank/DDBJ databases">
        <title>Genomic Encyclopedia of Type Strains, Phase IV (KMG-V): Genome sequencing to study the core and pangenomes of soil and plant-associated prokaryotes.</title>
        <authorList>
            <person name="Whitman W."/>
        </authorList>
    </citation>
    <scope>NUCLEOTIDE SEQUENCE [LARGE SCALE GENOMIC DNA]</scope>
    <source>
        <strain evidence="1 2">MP7CTX6</strain>
    </source>
</reference>
<evidence type="ECO:0000313" key="2">
    <source>
        <dbReference type="Proteomes" id="UP000537718"/>
    </source>
</evidence>
<proteinExistence type="predicted"/>
<protein>
    <submittedName>
        <fullName evidence="1">Uncharacterized protein</fullName>
    </submittedName>
</protein>
<gene>
    <name evidence="1" type="ORF">HDE69_004666</name>
</gene>
<dbReference type="EMBL" id="JACHCF010000013">
    <property type="protein sequence ID" value="MBB5623580.1"/>
    <property type="molecule type" value="Genomic_DNA"/>
</dbReference>
<sequence length="334" mass="38687">MKRLNIYILIITLGTLLTTNSLAQISKDYSLYIDTAKQLFQKKEYIKSAESYTKAFLSNHNLGFVNDRYSAAKSWALGGEIDSAYYQLERSLKGNYCRYTEISTDTAFYSLKMDKRWKKILTNVKINQRKEDKYLSLKFKNLNRSLVAILDTVNQDDQIPRLQLAEIEKKYGWSSTQMRLNLAQMAKNDSMNIKKIKYILDKYGWLSKDVVGERGSDALFLVIQHSDLATQLKYLPLLRTAVKQGKALSSRLALLEDRVSLRQGKKQIYGSQIMRNNKTGKYYIQPLVDPENVDKRRTKVGLSPIKEYVSQWGIKWSIEQYYKDLSEESAVAIQ</sequence>
<evidence type="ECO:0000313" key="1">
    <source>
        <dbReference type="EMBL" id="MBB5623580.1"/>
    </source>
</evidence>
<name>A0A7W8YXY2_9SPHI</name>